<evidence type="ECO:0000313" key="5">
    <source>
        <dbReference type="Proteomes" id="UP000673375"/>
    </source>
</evidence>
<dbReference type="Pfam" id="PF17118">
    <property type="entry name" value="DUF5105"/>
    <property type="match status" value="1"/>
</dbReference>
<dbReference type="Proteomes" id="UP000673375">
    <property type="component" value="Unassembled WGS sequence"/>
</dbReference>
<proteinExistence type="predicted"/>
<name>A0ABS4CMQ8_9ENTE</name>
<feature type="domain" description="DUF5105" evidence="3">
    <location>
        <begin position="25"/>
        <end position="209"/>
    </location>
</feature>
<dbReference type="RefSeq" id="WP_209558660.1">
    <property type="nucleotide sequence ID" value="NZ_JAEDXU010000010.1"/>
</dbReference>
<keyword evidence="5" id="KW-1185">Reference proteome</keyword>
<evidence type="ECO:0000313" key="4">
    <source>
        <dbReference type="EMBL" id="MBP1047883.1"/>
    </source>
</evidence>
<comment type="caution">
    <text evidence="4">The sequence shown here is derived from an EMBL/GenBank/DDBJ whole genome shotgun (WGS) entry which is preliminary data.</text>
</comment>
<evidence type="ECO:0000256" key="2">
    <source>
        <dbReference type="SAM" id="MobiDB-lite"/>
    </source>
</evidence>
<dbReference type="InterPro" id="IPR031343">
    <property type="entry name" value="DUF5105"/>
</dbReference>
<feature type="coiled-coil region" evidence="1">
    <location>
        <begin position="131"/>
        <end position="158"/>
    </location>
</feature>
<feature type="compositionally biased region" description="Basic and acidic residues" evidence="2">
    <location>
        <begin position="254"/>
        <end position="265"/>
    </location>
</feature>
<gene>
    <name evidence="4" type="ORF">I6N96_16450</name>
</gene>
<evidence type="ECO:0000256" key="1">
    <source>
        <dbReference type="SAM" id="Coils"/>
    </source>
</evidence>
<reference evidence="4 5" key="1">
    <citation type="submission" date="2020-12" db="EMBL/GenBank/DDBJ databases">
        <title>Vagococcus allomyrinae sp. nov. and Enterococcus lavae sp. nov., isolated from the larvae of Allomyrina dichotoma.</title>
        <authorList>
            <person name="Lee S.D."/>
        </authorList>
    </citation>
    <scope>NUCLEOTIDE SEQUENCE [LARGE SCALE GENOMIC DNA]</scope>
    <source>
        <strain evidence="4 5">BWM-S5</strain>
    </source>
</reference>
<feature type="region of interest" description="Disordered" evidence="2">
    <location>
        <begin position="238"/>
        <end position="277"/>
    </location>
</feature>
<dbReference type="PROSITE" id="PS51257">
    <property type="entry name" value="PROKAR_LIPOPROTEIN"/>
    <property type="match status" value="1"/>
</dbReference>
<sequence length="277" mass="30868">MKKTALFIIAVTALVLTGCNKAIPADEAGELLIDRLIYQERTNEFADAFEDGVKTGEELDKNAEKFEDDFLEGLLTGDESVSERDVAGLTQELLKQMREKTSFKVAGIKEEKDTATITYFITGLDLVNAVKEMTRTLIREASEAAEQSEDEASGEETLQSAITILTERIQVIKIENDSIEMDLRLEKANGKWFIPDDQKEVVSNIFMAFISGTEKPEELDEALNEVTDEVMNELLDDLYSQPALDENTSDDELKDAVDDLLREAQESTEESSTSASE</sequence>
<organism evidence="4 5">
    <name type="scientific">Enterococcus larvae</name>
    <dbReference type="NCBI Taxonomy" id="2794352"/>
    <lineage>
        <taxon>Bacteria</taxon>
        <taxon>Bacillati</taxon>
        <taxon>Bacillota</taxon>
        <taxon>Bacilli</taxon>
        <taxon>Lactobacillales</taxon>
        <taxon>Enterococcaceae</taxon>
        <taxon>Enterococcus</taxon>
    </lineage>
</organism>
<keyword evidence="1" id="KW-0175">Coiled coil</keyword>
<protein>
    <submittedName>
        <fullName evidence="4">DUF5105 domain-containing protein</fullName>
    </submittedName>
</protein>
<evidence type="ECO:0000259" key="3">
    <source>
        <dbReference type="Pfam" id="PF17118"/>
    </source>
</evidence>
<accession>A0ABS4CMQ8</accession>
<dbReference type="EMBL" id="JAEDXU010000010">
    <property type="protein sequence ID" value="MBP1047883.1"/>
    <property type="molecule type" value="Genomic_DNA"/>
</dbReference>